<keyword evidence="7 9" id="KW-0687">Ribonucleoprotein</keyword>
<dbReference type="GO" id="GO:0048500">
    <property type="term" value="C:signal recognition particle"/>
    <property type="evidence" value="ECO:0007669"/>
    <property type="project" value="UniProtKB-UniRule"/>
</dbReference>
<comment type="function">
    <text evidence="9">Involved in targeting and insertion of nascent membrane proteins into the cytoplasmic membrane. Binds to the hydrophobic signal sequence of the ribosome-nascent chain (RNC) as it emerges from the ribosomes. The SRP-RNC complex is then targeted to the cytoplasmic membrane where it interacts with the SRP receptor FtsY.</text>
</comment>
<dbReference type="InterPro" id="IPR027417">
    <property type="entry name" value="P-loop_NTPase"/>
</dbReference>
<dbReference type="InterPro" id="IPR000897">
    <property type="entry name" value="SRP54_GTPase_dom"/>
</dbReference>
<comment type="domain">
    <text evidence="9">Composed of three domains: the N-terminal N domain, which is responsible for interactions with the ribosome, the central G domain, which binds GTP, and the C-terminal M domain, which binds the RNA and the signal sequence of the RNC.</text>
</comment>
<dbReference type="PROSITE" id="PS00300">
    <property type="entry name" value="SRP54"/>
    <property type="match status" value="1"/>
</dbReference>
<dbReference type="SUPFAM" id="SSF47446">
    <property type="entry name" value="Signal peptide-binding domain"/>
    <property type="match status" value="1"/>
</dbReference>
<dbReference type="InterPro" id="IPR022941">
    <property type="entry name" value="SRP54"/>
</dbReference>
<protein>
    <recommendedName>
        <fullName evidence="9">Signal recognition particle protein</fullName>
        <ecNumber evidence="9">3.6.5.4</ecNumber>
    </recommendedName>
    <alternativeName>
        <fullName evidence="9">Fifty-four homolog</fullName>
    </alternativeName>
</protein>
<dbReference type="GO" id="GO:0006614">
    <property type="term" value="P:SRP-dependent cotranslational protein targeting to membrane"/>
    <property type="evidence" value="ECO:0007669"/>
    <property type="project" value="InterPro"/>
</dbReference>
<dbReference type="SMART" id="SM00963">
    <property type="entry name" value="SRP54_N"/>
    <property type="match status" value="1"/>
</dbReference>
<feature type="domain" description="SRP54-type proteins GTP-binding" evidence="10">
    <location>
        <begin position="271"/>
        <end position="284"/>
    </location>
</feature>
<dbReference type="InterPro" id="IPR013822">
    <property type="entry name" value="Signal_recog_particl_SRP54_hlx"/>
</dbReference>
<dbReference type="AlphaFoldDB" id="A0A1I0B6A5"/>
<dbReference type="Proteomes" id="UP000198508">
    <property type="component" value="Unassembled WGS sequence"/>
</dbReference>
<evidence type="ECO:0000259" key="10">
    <source>
        <dbReference type="PROSITE" id="PS00300"/>
    </source>
</evidence>
<organism evidence="11 12">
    <name type="scientific">Enterocloster lavalensis</name>
    <dbReference type="NCBI Taxonomy" id="460384"/>
    <lineage>
        <taxon>Bacteria</taxon>
        <taxon>Bacillati</taxon>
        <taxon>Bacillota</taxon>
        <taxon>Clostridia</taxon>
        <taxon>Lachnospirales</taxon>
        <taxon>Lachnospiraceae</taxon>
        <taxon>Enterocloster</taxon>
    </lineage>
</organism>
<feature type="binding site" evidence="9">
    <location>
        <begin position="250"/>
        <end position="253"/>
    </location>
    <ligand>
        <name>GTP</name>
        <dbReference type="ChEBI" id="CHEBI:37565"/>
    </ligand>
</feature>
<dbReference type="Pfam" id="PF00448">
    <property type="entry name" value="SRP54"/>
    <property type="match status" value="1"/>
</dbReference>
<comment type="catalytic activity">
    <reaction evidence="8 9">
        <text>GTP + H2O = GDP + phosphate + H(+)</text>
        <dbReference type="Rhea" id="RHEA:19669"/>
        <dbReference type="ChEBI" id="CHEBI:15377"/>
        <dbReference type="ChEBI" id="CHEBI:15378"/>
        <dbReference type="ChEBI" id="CHEBI:37565"/>
        <dbReference type="ChEBI" id="CHEBI:43474"/>
        <dbReference type="ChEBI" id="CHEBI:58189"/>
        <dbReference type="EC" id="3.6.5.4"/>
    </reaction>
</comment>
<keyword evidence="9" id="KW-0963">Cytoplasm</keyword>
<dbReference type="HAMAP" id="MF_00306">
    <property type="entry name" value="SRP54"/>
    <property type="match status" value="1"/>
</dbReference>
<dbReference type="SUPFAM" id="SSF52540">
    <property type="entry name" value="P-loop containing nucleoside triphosphate hydrolases"/>
    <property type="match status" value="1"/>
</dbReference>
<dbReference type="InterPro" id="IPR004125">
    <property type="entry name" value="Signal_recog_particle_SRP54_M"/>
</dbReference>
<feature type="binding site" evidence="9">
    <location>
        <begin position="192"/>
        <end position="196"/>
    </location>
    <ligand>
        <name>GTP</name>
        <dbReference type="ChEBI" id="CHEBI:37565"/>
    </ligand>
</feature>
<evidence type="ECO:0000313" key="11">
    <source>
        <dbReference type="EMBL" id="SET02402.1"/>
    </source>
</evidence>
<dbReference type="InterPro" id="IPR042101">
    <property type="entry name" value="SRP54_N_sf"/>
</dbReference>
<dbReference type="CDD" id="cd18539">
    <property type="entry name" value="SRP_G"/>
    <property type="match status" value="1"/>
</dbReference>
<dbReference type="GO" id="GO:0008312">
    <property type="term" value="F:7S RNA binding"/>
    <property type="evidence" value="ECO:0007669"/>
    <property type="project" value="InterPro"/>
</dbReference>
<evidence type="ECO:0000313" key="12">
    <source>
        <dbReference type="Proteomes" id="UP000198508"/>
    </source>
</evidence>
<dbReference type="FunFam" id="3.40.50.300:FF:000022">
    <property type="entry name" value="Signal recognition particle 54 kDa subunit"/>
    <property type="match status" value="1"/>
</dbReference>
<dbReference type="Pfam" id="PF02978">
    <property type="entry name" value="SRP_SPB"/>
    <property type="match status" value="1"/>
</dbReference>
<evidence type="ECO:0000256" key="2">
    <source>
        <dbReference type="ARBA" id="ARBA00022741"/>
    </source>
</evidence>
<comment type="subcellular location">
    <subcellularLocation>
        <location evidence="9">Cytoplasm</location>
    </subcellularLocation>
    <text evidence="9">The SRP-RNC complex is targeted to the cytoplasmic membrane.</text>
</comment>
<feature type="binding site" evidence="9">
    <location>
        <begin position="109"/>
        <end position="116"/>
    </location>
    <ligand>
        <name>GTP</name>
        <dbReference type="ChEBI" id="CHEBI:37565"/>
    </ligand>
</feature>
<keyword evidence="2 9" id="KW-0547">Nucleotide-binding</keyword>
<keyword evidence="3 9" id="KW-0378">Hydrolase</keyword>
<keyword evidence="6 9" id="KW-0733">Signal recognition particle</keyword>
<dbReference type="Gene3D" id="3.40.50.300">
    <property type="entry name" value="P-loop containing nucleotide triphosphate hydrolases"/>
    <property type="match status" value="1"/>
</dbReference>
<evidence type="ECO:0000256" key="7">
    <source>
        <dbReference type="ARBA" id="ARBA00023274"/>
    </source>
</evidence>
<dbReference type="NCBIfam" id="TIGR00959">
    <property type="entry name" value="ffh"/>
    <property type="match status" value="1"/>
</dbReference>
<evidence type="ECO:0000256" key="3">
    <source>
        <dbReference type="ARBA" id="ARBA00022801"/>
    </source>
</evidence>
<evidence type="ECO:0000256" key="1">
    <source>
        <dbReference type="ARBA" id="ARBA00005450"/>
    </source>
</evidence>
<keyword evidence="12" id="KW-1185">Reference proteome</keyword>
<dbReference type="Gene3D" id="1.10.260.30">
    <property type="entry name" value="Signal recognition particle, SRP54 subunit, M-domain"/>
    <property type="match status" value="1"/>
</dbReference>
<dbReference type="EC" id="3.6.5.4" evidence="9"/>
<dbReference type="Pfam" id="PF02881">
    <property type="entry name" value="SRP54_N"/>
    <property type="match status" value="1"/>
</dbReference>
<keyword evidence="4 9" id="KW-0694">RNA-binding</keyword>
<accession>A0A1I0B6A5</accession>
<proteinExistence type="inferred from homology"/>
<dbReference type="GO" id="GO:0005525">
    <property type="term" value="F:GTP binding"/>
    <property type="evidence" value="ECO:0007669"/>
    <property type="project" value="UniProtKB-UniRule"/>
</dbReference>
<dbReference type="GO" id="GO:0003924">
    <property type="term" value="F:GTPase activity"/>
    <property type="evidence" value="ECO:0007669"/>
    <property type="project" value="UniProtKB-UniRule"/>
</dbReference>
<name>A0A1I0B6A5_9FIRM</name>
<dbReference type="SMART" id="SM00962">
    <property type="entry name" value="SRP54"/>
    <property type="match status" value="1"/>
</dbReference>
<evidence type="ECO:0000256" key="9">
    <source>
        <dbReference type="HAMAP-Rule" id="MF_00306"/>
    </source>
</evidence>
<dbReference type="PANTHER" id="PTHR11564:SF5">
    <property type="entry name" value="SIGNAL RECOGNITION PARTICLE SUBUNIT SRP54"/>
    <property type="match status" value="1"/>
</dbReference>
<evidence type="ECO:0000256" key="4">
    <source>
        <dbReference type="ARBA" id="ARBA00022884"/>
    </source>
</evidence>
<dbReference type="InterPro" id="IPR004780">
    <property type="entry name" value="SRP"/>
</dbReference>
<comment type="subunit">
    <text evidence="9">Part of the signal recognition particle protein translocation system, which is composed of SRP and FtsY.</text>
</comment>
<dbReference type="PANTHER" id="PTHR11564">
    <property type="entry name" value="SIGNAL RECOGNITION PARTICLE 54K PROTEIN SRP54"/>
    <property type="match status" value="1"/>
</dbReference>
<dbReference type="Gene3D" id="1.20.120.140">
    <property type="entry name" value="Signal recognition particle SRP54, nucleotide-binding domain"/>
    <property type="match status" value="1"/>
</dbReference>
<dbReference type="STRING" id="460384.SAMN05216313_101372"/>
<dbReference type="SMART" id="SM00382">
    <property type="entry name" value="AAA"/>
    <property type="match status" value="1"/>
</dbReference>
<evidence type="ECO:0000256" key="8">
    <source>
        <dbReference type="ARBA" id="ARBA00048027"/>
    </source>
</evidence>
<dbReference type="InterPro" id="IPR003593">
    <property type="entry name" value="AAA+_ATPase"/>
</dbReference>
<reference evidence="12" key="1">
    <citation type="submission" date="2016-10" db="EMBL/GenBank/DDBJ databases">
        <authorList>
            <person name="Varghese N."/>
            <person name="Submissions S."/>
        </authorList>
    </citation>
    <scope>NUCLEOTIDE SEQUENCE [LARGE SCALE GENOMIC DNA]</scope>
    <source>
        <strain evidence="12">NLAE-zl-G277</strain>
    </source>
</reference>
<comment type="similarity">
    <text evidence="1 9">Belongs to the GTP-binding SRP family. SRP54 subfamily.</text>
</comment>
<dbReference type="EMBL" id="FOIM01000001">
    <property type="protein sequence ID" value="SET02402.1"/>
    <property type="molecule type" value="Genomic_DNA"/>
</dbReference>
<dbReference type="InterPro" id="IPR036891">
    <property type="entry name" value="Signal_recog_part_SRP54_M_sf"/>
</dbReference>
<keyword evidence="5 9" id="KW-0342">GTP-binding</keyword>
<evidence type="ECO:0000256" key="5">
    <source>
        <dbReference type="ARBA" id="ARBA00023134"/>
    </source>
</evidence>
<evidence type="ECO:0000256" key="6">
    <source>
        <dbReference type="ARBA" id="ARBA00023135"/>
    </source>
</evidence>
<gene>
    <name evidence="9" type="primary">ffh</name>
    <name evidence="11" type="ORF">SAMN05216313_101372</name>
</gene>
<dbReference type="RefSeq" id="WP_092360604.1">
    <property type="nucleotide sequence ID" value="NZ_CAKXUV010000057.1"/>
</dbReference>
<sequence>MAFESLTDKLQNVFKGLRSKGKLSEAEVKAALKEVKMALLEADVSFKVVKQFINSIQEQAVGAEVFGKLDAGQTVIKIVNEELVKLMGSETTEVDLKPGNEITVIMMTGLQGAGKTTTTAKLAAQLKAKKGRKPLLVACDVYRPAAIKQLQINGEKVGVPVFAMGDKHKPVDIAKAAMEHAAKNGMNLVILDTAGRLHIDEAMMDELVEIKDQLDVHQTILVVDAMTGQDAVNVSETFNNKIGIDGVVLTKLDGDTRGGAALSIRAVTGKPILYVGMGEKLSDLEQFYPDRMASRILGMGDIMSLIEKATAEIDEEQAREMTQKLRKAEFDYNDFLAQMQQIKKIGGMGSILSMLPGVGNQLSGVDMDEGEKSMKRVESIILSMTKDERANPGLINPSRKKRIARGAGVDISEVNRLVKQFDQMKKMMKQMPGMAGGKKRGGFGGLGGLMGGNKFKMPF</sequence>